<dbReference type="AlphaFoldDB" id="A0A813HUU0"/>
<evidence type="ECO:0000313" key="2">
    <source>
        <dbReference type="Proteomes" id="UP000654075"/>
    </source>
</evidence>
<dbReference type="OrthoDB" id="432577at2759"/>
<reference evidence="1" key="1">
    <citation type="submission" date="2021-02" db="EMBL/GenBank/DDBJ databases">
        <authorList>
            <person name="Dougan E. K."/>
            <person name="Rhodes N."/>
            <person name="Thang M."/>
            <person name="Chan C."/>
        </authorList>
    </citation>
    <scope>NUCLEOTIDE SEQUENCE</scope>
</reference>
<organism evidence="1 2">
    <name type="scientific">Polarella glacialis</name>
    <name type="common">Dinoflagellate</name>
    <dbReference type="NCBI Taxonomy" id="89957"/>
    <lineage>
        <taxon>Eukaryota</taxon>
        <taxon>Sar</taxon>
        <taxon>Alveolata</taxon>
        <taxon>Dinophyceae</taxon>
        <taxon>Suessiales</taxon>
        <taxon>Suessiaceae</taxon>
        <taxon>Polarella</taxon>
    </lineage>
</organism>
<keyword evidence="2" id="KW-1185">Reference proteome</keyword>
<proteinExistence type="predicted"/>
<protein>
    <submittedName>
        <fullName evidence="1">Uncharacterized protein</fullName>
    </submittedName>
</protein>
<comment type="caution">
    <text evidence="1">The sequence shown here is derived from an EMBL/GenBank/DDBJ whole genome shotgun (WGS) entry which is preliminary data.</text>
</comment>
<sequence>MVGSLEQILESAQANAAHGRRQEARKAYEDACCMAMVGDGEATPMLQAIAALGFASLVLQEVGAWPELLGKGLDDVLLDALEANRDVVPRNRTLEGQLLLLRSRALFAKPKKYATCIDAALEARREASDLILEGAVEALPWSVVQIESLLRDIVDAGTVMLPLSEETLIARLGDLGGGPEAAEHVSTLFDEWAQPGQVAGEAEMTLRDFFERFLKVAKRFERAVDKAPCAAPCDGGLPEGSSQLEKELVALVSRDGAGKWSAKAVELQGKGFSDATAESVKASWRGMAPKLRKTIDTDAPMACGHSCSTCPTKDECQLHDALKDIEDM</sequence>
<name>A0A813HUU0_POLGL</name>
<dbReference type="Proteomes" id="UP000654075">
    <property type="component" value="Unassembled WGS sequence"/>
</dbReference>
<evidence type="ECO:0000313" key="1">
    <source>
        <dbReference type="EMBL" id="CAE8641091.1"/>
    </source>
</evidence>
<dbReference type="EMBL" id="CAJNNV010032800">
    <property type="protein sequence ID" value="CAE8641091.1"/>
    <property type="molecule type" value="Genomic_DNA"/>
</dbReference>
<accession>A0A813HUU0</accession>
<gene>
    <name evidence="1" type="ORF">PGLA1383_LOCUS55815</name>
</gene>